<gene>
    <name evidence="4" type="ORF">ACFQU8_14075</name>
</gene>
<dbReference type="Gene3D" id="3.30.2320.10">
    <property type="entry name" value="hypothetical protein PF0899 domain"/>
    <property type="match status" value="1"/>
</dbReference>
<dbReference type="EMBL" id="JBHTGR010000057">
    <property type="protein sequence ID" value="MFC7748315.1"/>
    <property type="molecule type" value="Genomic_DNA"/>
</dbReference>
<dbReference type="InterPro" id="IPR024455">
    <property type="entry name" value="Phage_capsid"/>
</dbReference>
<evidence type="ECO:0000256" key="2">
    <source>
        <dbReference type="SAM" id="Coils"/>
    </source>
</evidence>
<comment type="subcellular location">
    <subcellularLocation>
        <location evidence="1">Virion</location>
    </subcellularLocation>
</comment>
<name>A0ABW2V053_9BACI</name>
<dbReference type="SUPFAM" id="SSF56563">
    <property type="entry name" value="Major capsid protein gp5"/>
    <property type="match status" value="1"/>
</dbReference>
<keyword evidence="5" id="KW-1185">Reference proteome</keyword>
<evidence type="ECO:0000313" key="5">
    <source>
        <dbReference type="Proteomes" id="UP001596620"/>
    </source>
</evidence>
<feature type="coiled-coil region" evidence="2">
    <location>
        <begin position="3"/>
        <end position="59"/>
    </location>
</feature>
<organism evidence="4 5">
    <name type="scientific">Lentibacillus kimchii</name>
    <dbReference type="NCBI Taxonomy" id="1542911"/>
    <lineage>
        <taxon>Bacteria</taxon>
        <taxon>Bacillati</taxon>
        <taxon>Bacillota</taxon>
        <taxon>Bacilli</taxon>
        <taxon>Bacillales</taxon>
        <taxon>Bacillaceae</taxon>
        <taxon>Lentibacillus</taxon>
    </lineage>
</organism>
<dbReference type="Pfam" id="PF05065">
    <property type="entry name" value="Phage_capsid"/>
    <property type="match status" value="1"/>
</dbReference>
<dbReference type="InterPro" id="IPR054612">
    <property type="entry name" value="Phage_capsid-like_C"/>
</dbReference>
<protein>
    <submittedName>
        <fullName evidence="4">Phage major capsid protein</fullName>
    </submittedName>
</protein>
<sequence length="407" mass="45470">MDYNNYIEQRNQLMNEAEQLIGEQKIEESEEKMNEVKQLDDNYEQAKAKQADLNALKDNEQVVNFDNKTENVKGGKEMANLDNTNYAGEQVDYKTAWAKHMMNQTLNEQEQQVFNEMNNAYTHDTGNTSTLIPETVAQGIFQKAQEQYPFLEAVKKFAVEGHLTLNKHDAVKSGDAKFYDEDTETELEENQFGTLNLTGKEISKAVQVSWKLQTMSIQNFMNFLTDELGRRVGMALGTAVINGKGDETEPEGLLTKLEAESKTPQITKYTDEITYQDVTNAISKVHSTYLNDVGIYANNATVWNQLANITDGNGRPLFIPEPSESSIGRIFGKRVFADAGVPDNYIIIGSAKDGMVFNTNRPFEIVTEQHARKRTTDMVAYSIVDSGVLDSQAFSVLKKGSGGGGKS</sequence>
<evidence type="ECO:0000259" key="3">
    <source>
        <dbReference type="Pfam" id="PF05065"/>
    </source>
</evidence>
<dbReference type="NCBIfam" id="TIGR01554">
    <property type="entry name" value="major_cap_HK97"/>
    <property type="match status" value="1"/>
</dbReference>
<proteinExistence type="predicted"/>
<dbReference type="RefSeq" id="WP_382361650.1">
    <property type="nucleotide sequence ID" value="NZ_JBHTGR010000057.1"/>
</dbReference>
<keyword evidence="2" id="KW-0175">Coiled coil</keyword>
<evidence type="ECO:0000256" key="1">
    <source>
        <dbReference type="ARBA" id="ARBA00004328"/>
    </source>
</evidence>
<evidence type="ECO:0000313" key="4">
    <source>
        <dbReference type="EMBL" id="MFC7748315.1"/>
    </source>
</evidence>
<reference evidence="5" key="1">
    <citation type="journal article" date="2019" name="Int. J. Syst. Evol. Microbiol.">
        <title>The Global Catalogue of Microorganisms (GCM) 10K type strain sequencing project: providing services to taxonomists for standard genome sequencing and annotation.</title>
        <authorList>
            <consortium name="The Broad Institute Genomics Platform"/>
            <consortium name="The Broad Institute Genome Sequencing Center for Infectious Disease"/>
            <person name="Wu L."/>
            <person name="Ma J."/>
        </authorList>
    </citation>
    <scope>NUCLEOTIDE SEQUENCE [LARGE SCALE GENOMIC DNA]</scope>
    <source>
        <strain evidence="5">JCM 30234</strain>
    </source>
</reference>
<dbReference type="Proteomes" id="UP001596620">
    <property type="component" value="Unassembled WGS sequence"/>
</dbReference>
<feature type="domain" description="Phage capsid-like C-terminal" evidence="3">
    <location>
        <begin position="130"/>
        <end position="398"/>
    </location>
</feature>
<comment type="caution">
    <text evidence="4">The sequence shown here is derived from an EMBL/GenBank/DDBJ whole genome shotgun (WGS) entry which is preliminary data.</text>
</comment>
<accession>A0ABW2V053</accession>